<organism evidence="2 3">
    <name type="scientific">Lonchura striata</name>
    <name type="common">white-rumped munia</name>
    <dbReference type="NCBI Taxonomy" id="40157"/>
    <lineage>
        <taxon>Eukaryota</taxon>
        <taxon>Metazoa</taxon>
        <taxon>Chordata</taxon>
        <taxon>Craniata</taxon>
        <taxon>Vertebrata</taxon>
        <taxon>Euteleostomi</taxon>
        <taxon>Archelosauria</taxon>
        <taxon>Archosauria</taxon>
        <taxon>Dinosauria</taxon>
        <taxon>Saurischia</taxon>
        <taxon>Theropoda</taxon>
        <taxon>Coelurosauria</taxon>
        <taxon>Aves</taxon>
        <taxon>Neognathae</taxon>
        <taxon>Neoaves</taxon>
        <taxon>Telluraves</taxon>
        <taxon>Australaves</taxon>
        <taxon>Passeriformes</taxon>
        <taxon>Passeroidea</taxon>
        <taxon>Estrildidae</taxon>
        <taxon>Estrildinae</taxon>
        <taxon>Lonchura</taxon>
    </lineage>
</organism>
<proteinExistence type="predicted"/>
<feature type="region of interest" description="Disordered" evidence="1">
    <location>
        <begin position="1"/>
        <end position="32"/>
    </location>
</feature>
<protein>
    <submittedName>
        <fullName evidence="2">Uncharacterized protein</fullName>
    </submittedName>
</protein>
<dbReference type="EMBL" id="MUZQ01000242">
    <property type="protein sequence ID" value="OWK54307.1"/>
    <property type="molecule type" value="Genomic_DNA"/>
</dbReference>
<keyword evidence="3" id="KW-1185">Reference proteome</keyword>
<reference evidence="2 3" key="1">
    <citation type="submission" date="2017-05" db="EMBL/GenBank/DDBJ databases">
        <title>Genome of assembly of the Bengalese finch, Lonchura striata domestica.</title>
        <authorList>
            <person name="Colquitt B.M."/>
            <person name="Brainard M.S."/>
        </authorList>
    </citation>
    <scope>NUCLEOTIDE SEQUENCE [LARGE SCALE GENOMIC DNA]</scope>
    <source>
        <strain evidence="2">White83orange57</strain>
    </source>
</reference>
<accession>A0A218UKI7</accession>
<evidence type="ECO:0000313" key="3">
    <source>
        <dbReference type="Proteomes" id="UP000197619"/>
    </source>
</evidence>
<name>A0A218UKI7_9PASE</name>
<evidence type="ECO:0000256" key="1">
    <source>
        <dbReference type="SAM" id="MobiDB-lite"/>
    </source>
</evidence>
<dbReference type="AlphaFoldDB" id="A0A218UKI7"/>
<sequence length="50" mass="5319">MEAPGPPAVRARSRRGGPSAPQRHARGAGTSGLKSYSMVLPFFILNVKQL</sequence>
<gene>
    <name evidence="2" type="ORF">RLOC_00005344</name>
</gene>
<comment type="caution">
    <text evidence="2">The sequence shown here is derived from an EMBL/GenBank/DDBJ whole genome shotgun (WGS) entry which is preliminary data.</text>
</comment>
<dbReference type="Proteomes" id="UP000197619">
    <property type="component" value="Unassembled WGS sequence"/>
</dbReference>
<evidence type="ECO:0000313" key="2">
    <source>
        <dbReference type="EMBL" id="OWK54307.1"/>
    </source>
</evidence>